<comment type="function">
    <text evidence="15">Acyl-CoA dehydrogenase, that exhibits maximal activity towards saturated C22-CoA. Probably participates in beta-oxydation and energy production but could also play a role in the metabolism of specific fatty acids to control fatty acids composition of cellular lipids in brain.</text>
</comment>
<dbReference type="Gene3D" id="3.30.200.20">
    <property type="entry name" value="Phosphorylase Kinase, domain 1"/>
    <property type="match status" value="1"/>
</dbReference>
<evidence type="ECO:0000256" key="13">
    <source>
        <dbReference type="ARBA" id="ARBA00023140"/>
    </source>
</evidence>
<keyword evidence="8" id="KW-0274">FAD</keyword>
<comment type="catalytic activity">
    <reaction evidence="19">
        <text>tricosanoyl-CoA + oxidized [electron-transfer flavoprotein] + H(+) = (2E)-tricosenoyl-CoA + reduced [electron-transfer flavoprotein]</text>
        <dbReference type="Rhea" id="RHEA:48220"/>
        <dbReference type="Rhea" id="RHEA-COMP:10685"/>
        <dbReference type="Rhea" id="RHEA-COMP:10686"/>
        <dbReference type="ChEBI" id="CHEBI:15378"/>
        <dbReference type="ChEBI" id="CHEBI:57692"/>
        <dbReference type="ChEBI" id="CHEBI:58307"/>
        <dbReference type="ChEBI" id="CHEBI:90118"/>
        <dbReference type="ChEBI" id="CHEBI:90119"/>
    </reaction>
    <physiologicalReaction direction="left-to-right" evidence="19">
        <dbReference type="Rhea" id="RHEA:48221"/>
    </physiologicalReaction>
</comment>
<evidence type="ECO:0000256" key="12">
    <source>
        <dbReference type="ARBA" id="ARBA00023136"/>
    </source>
</evidence>
<evidence type="ECO:0000259" key="22">
    <source>
        <dbReference type="Pfam" id="PF00441"/>
    </source>
</evidence>
<accession>A0A1V9ZBL8</accession>
<dbReference type="SUPFAM" id="SSF47203">
    <property type="entry name" value="Acyl-CoA dehydrogenase C-terminal domain-like"/>
    <property type="match status" value="1"/>
</dbReference>
<dbReference type="Pfam" id="PF00441">
    <property type="entry name" value="Acyl-CoA_dh_1"/>
    <property type="match status" value="1"/>
</dbReference>
<evidence type="ECO:0000256" key="11">
    <source>
        <dbReference type="ARBA" id="ARBA00023098"/>
    </source>
</evidence>
<dbReference type="InterPro" id="IPR009075">
    <property type="entry name" value="AcylCo_DH/oxidase_C"/>
</dbReference>
<evidence type="ECO:0000256" key="7">
    <source>
        <dbReference type="ARBA" id="ARBA00022630"/>
    </source>
</evidence>
<comment type="catalytic activity">
    <reaction evidence="18">
        <text>tetracosanoyl-CoA + oxidized [electron-transfer flavoprotein] + H(+) = (2E)-tetracosenoyl-CoA + reduced [electron-transfer flavoprotein]</text>
        <dbReference type="Rhea" id="RHEA:47232"/>
        <dbReference type="Rhea" id="RHEA-COMP:10685"/>
        <dbReference type="Rhea" id="RHEA-COMP:10686"/>
        <dbReference type="ChEBI" id="CHEBI:15378"/>
        <dbReference type="ChEBI" id="CHEBI:57692"/>
        <dbReference type="ChEBI" id="CHEBI:58307"/>
        <dbReference type="ChEBI" id="CHEBI:65052"/>
        <dbReference type="ChEBI" id="CHEBI:74693"/>
    </reaction>
    <physiologicalReaction direction="left-to-right" evidence="18">
        <dbReference type="Rhea" id="RHEA:47233"/>
    </physiologicalReaction>
</comment>
<dbReference type="Gene3D" id="3.90.1200.10">
    <property type="match status" value="1"/>
</dbReference>
<dbReference type="InterPro" id="IPR013786">
    <property type="entry name" value="AcylCoA_DH/ox_N"/>
</dbReference>
<comment type="catalytic activity">
    <reaction evidence="20">
        <text>hexacosanoyl-CoA + oxidized [electron-transfer flavoprotein] + H(+) = (2E)-hexacosenoyl-CoA + reduced [electron-transfer flavoprotein]</text>
        <dbReference type="Rhea" id="RHEA:48216"/>
        <dbReference type="Rhea" id="RHEA-COMP:10685"/>
        <dbReference type="Rhea" id="RHEA-COMP:10686"/>
        <dbReference type="ChEBI" id="CHEBI:15378"/>
        <dbReference type="ChEBI" id="CHEBI:57692"/>
        <dbReference type="ChEBI" id="CHEBI:58307"/>
        <dbReference type="ChEBI" id="CHEBI:64868"/>
        <dbReference type="ChEBI" id="CHEBI:74281"/>
    </reaction>
    <physiologicalReaction direction="left-to-right" evidence="20">
        <dbReference type="Rhea" id="RHEA:48217"/>
    </physiologicalReaction>
</comment>
<dbReference type="SUPFAM" id="SSF56112">
    <property type="entry name" value="Protein kinase-like (PK-like)"/>
    <property type="match status" value="1"/>
</dbReference>
<comment type="caution">
    <text evidence="26">The sequence shown here is derived from an EMBL/GenBank/DDBJ whole genome shotgun (WGS) entry which is preliminary data.</text>
</comment>
<evidence type="ECO:0000256" key="1">
    <source>
        <dbReference type="ARBA" id="ARBA00001974"/>
    </source>
</evidence>
<keyword evidence="7" id="KW-0285">Flavoprotein</keyword>
<protein>
    <recommendedName>
        <fullName evidence="14">Acyl-CoA dehydrogenase family member 11</fullName>
    </recommendedName>
</protein>
<evidence type="ECO:0000256" key="5">
    <source>
        <dbReference type="ARBA" id="ARBA00009347"/>
    </source>
</evidence>
<evidence type="ECO:0000256" key="18">
    <source>
        <dbReference type="ARBA" id="ARBA00048086"/>
    </source>
</evidence>
<dbReference type="GO" id="GO:0031966">
    <property type="term" value="C:mitochondrial membrane"/>
    <property type="evidence" value="ECO:0007669"/>
    <property type="project" value="UniProtKB-SubCell"/>
</dbReference>
<dbReference type="Proteomes" id="UP000243579">
    <property type="component" value="Unassembled WGS sequence"/>
</dbReference>
<evidence type="ECO:0000259" key="23">
    <source>
        <dbReference type="Pfam" id="PF01636"/>
    </source>
</evidence>
<dbReference type="OrthoDB" id="434771at2759"/>
<dbReference type="GO" id="GO:0050660">
    <property type="term" value="F:flavin adenine dinucleotide binding"/>
    <property type="evidence" value="ECO:0007669"/>
    <property type="project" value="InterPro"/>
</dbReference>
<dbReference type="Pfam" id="PF02770">
    <property type="entry name" value="Acyl-CoA_dh_M"/>
    <property type="match status" value="1"/>
</dbReference>
<comment type="cofactor">
    <cofactor evidence="1">
        <name>FAD</name>
        <dbReference type="ChEBI" id="CHEBI:57692"/>
    </cofactor>
</comment>
<dbReference type="STRING" id="1202772.A0A1V9ZBL8"/>
<evidence type="ECO:0000259" key="25">
    <source>
        <dbReference type="Pfam" id="PF02771"/>
    </source>
</evidence>
<evidence type="ECO:0000313" key="27">
    <source>
        <dbReference type="Proteomes" id="UP000243579"/>
    </source>
</evidence>
<evidence type="ECO:0000256" key="2">
    <source>
        <dbReference type="ARBA" id="ARBA00004275"/>
    </source>
</evidence>
<evidence type="ECO:0000256" key="9">
    <source>
        <dbReference type="ARBA" id="ARBA00022832"/>
    </source>
</evidence>
<dbReference type="SUPFAM" id="SSF56645">
    <property type="entry name" value="Acyl-CoA dehydrogenase NM domain-like"/>
    <property type="match status" value="1"/>
</dbReference>
<evidence type="ECO:0000256" key="17">
    <source>
        <dbReference type="ARBA" id="ARBA00048020"/>
    </source>
</evidence>
<dbReference type="Gene3D" id="2.40.110.10">
    <property type="entry name" value="Butyryl-CoA Dehydrogenase, subunit A, domain 2"/>
    <property type="match status" value="1"/>
</dbReference>
<evidence type="ECO:0000256" key="20">
    <source>
        <dbReference type="ARBA" id="ARBA00048399"/>
    </source>
</evidence>
<dbReference type="Pfam" id="PF01636">
    <property type="entry name" value="APH"/>
    <property type="match status" value="1"/>
</dbReference>
<dbReference type="PANTHER" id="PTHR48083:SF13">
    <property type="entry name" value="ACYL-COA DEHYDROGENASE FAMILY MEMBER 11"/>
    <property type="match status" value="1"/>
</dbReference>
<dbReference type="InterPro" id="IPR050741">
    <property type="entry name" value="Acyl-CoA_dehydrogenase"/>
</dbReference>
<keyword evidence="27" id="KW-1185">Reference proteome</keyword>
<keyword evidence="10" id="KW-0560">Oxidoreductase</keyword>
<evidence type="ECO:0000256" key="3">
    <source>
        <dbReference type="ARBA" id="ARBA00004325"/>
    </source>
</evidence>
<keyword evidence="11" id="KW-0443">Lipid metabolism</keyword>
<evidence type="ECO:0000256" key="16">
    <source>
        <dbReference type="ARBA" id="ARBA00047443"/>
    </source>
</evidence>
<organism evidence="26 27">
    <name type="scientific">Achlya hypogyna</name>
    <name type="common">Oomycete</name>
    <name type="synonym">Protoachlya hypogyna</name>
    <dbReference type="NCBI Taxonomy" id="1202772"/>
    <lineage>
        <taxon>Eukaryota</taxon>
        <taxon>Sar</taxon>
        <taxon>Stramenopiles</taxon>
        <taxon>Oomycota</taxon>
        <taxon>Saprolegniomycetes</taxon>
        <taxon>Saprolegniales</taxon>
        <taxon>Achlyaceae</taxon>
        <taxon>Achlya</taxon>
    </lineage>
</organism>
<feature type="domain" description="Acyl-CoA dehydrogenase/oxidase C-terminal" evidence="22">
    <location>
        <begin position="634"/>
        <end position="783"/>
    </location>
</feature>
<dbReference type="Gene3D" id="1.20.140.10">
    <property type="entry name" value="Butyryl-CoA Dehydrogenase, subunit A, domain 3"/>
    <property type="match status" value="1"/>
</dbReference>
<evidence type="ECO:0000256" key="8">
    <source>
        <dbReference type="ARBA" id="ARBA00022827"/>
    </source>
</evidence>
<feature type="domain" description="Acyl-CoA oxidase/dehydrogenase middle" evidence="24">
    <location>
        <begin position="514"/>
        <end position="617"/>
    </location>
</feature>
<keyword evidence="12" id="KW-0472">Membrane</keyword>
<evidence type="ECO:0000256" key="4">
    <source>
        <dbReference type="ARBA" id="ARBA00005005"/>
    </source>
</evidence>
<comment type="catalytic activity">
    <reaction evidence="16">
        <text>a 2,3-saturated acyl-CoA + oxidized [electron-transfer flavoprotein] + H(+) = a (2E)-enoyl-CoA + reduced [electron-transfer flavoprotein]</text>
        <dbReference type="Rhea" id="RHEA:44704"/>
        <dbReference type="Rhea" id="RHEA-COMP:10685"/>
        <dbReference type="Rhea" id="RHEA-COMP:10686"/>
        <dbReference type="ChEBI" id="CHEBI:15378"/>
        <dbReference type="ChEBI" id="CHEBI:57692"/>
        <dbReference type="ChEBI" id="CHEBI:58307"/>
        <dbReference type="ChEBI" id="CHEBI:58856"/>
        <dbReference type="ChEBI" id="CHEBI:65111"/>
    </reaction>
    <physiologicalReaction direction="left-to-right" evidence="16">
        <dbReference type="Rhea" id="RHEA:44705"/>
    </physiologicalReaction>
</comment>
<comment type="similarity">
    <text evidence="5">Belongs to the acyl-CoA dehydrogenase family.</text>
</comment>
<dbReference type="InterPro" id="IPR009100">
    <property type="entry name" value="AcylCoA_DH/oxidase_NM_dom_sf"/>
</dbReference>
<evidence type="ECO:0000256" key="19">
    <source>
        <dbReference type="ARBA" id="ARBA00048395"/>
    </source>
</evidence>
<comment type="subcellular location">
    <subcellularLocation>
        <location evidence="3">Mitochondrion membrane</location>
    </subcellularLocation>
    <subcellularLocation>
        <location evidence="2">Peroxisome</location>
    </subcellularLocation>
</comment>
<dbReference type="Gene3D" id="1.10.540.10">
    <property type="entry name" value="Acyl-CoA dehydrogenase/oxidase, N-terminal domain"/>
    <property type="match status" value="1"/>
</dbReference>
<sequence>MSIPDVEPMRQAVDLDRLRAFLESHFGTRGVPLTVQQFKHGQSNPTYLVIFGPHELVLRKKPAGKILRSAHAIDREYRVMQALQGTAVPVPRMIAFCNDVSVLGTEFYLMEYVRGRIFKDPSLPGISGMERYAIFSAINDALVTLHALDPVDLGLGDYGRPTKYANRVLATWSRQFSAQQAILKGFNTVLPEDAAFAELRSWLEAHVDSVPDRTSIVHGDFRIDNCIFHPTEPRIIAILDWELSTVGHPLADVATFCSMYQSPANFPLLPGLAGKRLDRLGIPSATTFLGNYVERSAQYPPTATTWKVFIALVLFRMAVIVQGVYARSLQGNASSGQADRTRDVYGMVVNMGLENVRANSLVAADDVVAPVLGLPMSDTAKALYQKLLVFCKSRVFPSEAVFMAEQAANRAAGQTWTAVAPIIETLKSEAKDLGLWNLFMQPLTIDGKAYGAALTNVEYGMMCEVMGRCVILAPEVFNCSAPDTGNMEILARFGTPAQKTQWLAPLLEGTIRSCFAMTERFVASSDATNICTQARIERVGDDYVINGDKWYISGAGDPRCKLIIVMGKMKDEVGAKKRSPFREQSMVLVPMDTPGVVLGRPMHVFGYDDAPHGHLEVSFRNVRVPISNVLLGDGRGFEIAQARLGPGRIHHCMRAIGMAERCMELMVHRAKTRFAFKQLLGENALVASSIAMSRCELDSARLLTLHAAHEMDEKGNKEAQQAIAMIKIVAPQMAIAVCDRAIQIHGAAGVSQDYVLAYYAAALRTLRLADGPDEVHMRTVAKTEFYKATSRL</sequence>
<gene>
    <name evidence="26" type="ORF">ACHHYP_00184</name>
</gene>
<dbReference type="AlphaFoldDB" id="A0A1V9ZBL8"/>
<dbReference type="EMBL" id="JNBR01000332">
    <property type="protein sequence ID" value="OQR95240.1"/>
    <property type="molecule type" value="Genomic_DNA"/>
</dbReference>
<feature type="domain" description="Aminoglycoside phosphotransferase" evidence="23">
    <location>
        <begin position="34"/>
        <end position="265"/>
    </location>
</feature>
<dbReference type="InterPro" id="IPR011009">
    <property type="entry name" value="Kinase-like_dom_sf"/>
</dbReference>
<reference evidence="26 27" key="1">
    <citation type="journal article" date="2014" name="Genome Biol. Evol.">
        <title>The secreted proteins of Achlya hypogyna and Thraustotheca clavata identify the ancestral oomycete secretome and reveal gene acquisitions by horizontal gene transfer.</title>
        <authorList>
            <person name="Misner I."/>
            <person name="Blouin N."/>
            <person name="Leonard G."/>
            <person name="Richards T.A."/>
            <person name="Lane C.E."/>
        </authorList>
    </citation>
    <scope>NUCLEOTIDE SEQUENCE [LARGE SCALE GENOMIC DNA]</scope>
    <source>
        <strain evidence="26 27">ATCC 48635</strain>
    </source>
</reference>
<comment type="catalytic activity">
    <reaction evidence="21">
        <text>eicosanoyl-CoA + oxidized [electron-transfer flavoprotein] + H(+) = (2E)-eicosenoyl-CoA + reduced [electron-transfer flavoprotein]</text>
        <dbReference type="Rhea" id="RHEA:47236"/>
        <dbReference type="Rhea" id="RHEA-COMP:10685"/>
        <dbReference type="Rhea" id="RHEA-COMP:10686"/>
        <dbReference type="ChEBI" id="CHEBI:15378"/>
        <dbReference type="ChEBI" id="CHEBI:57380"/>
        <dbReference type="ChEBI" id="CHEBI:57692"/>
        <dbReference type="ChEBI" id="CHEBI:58307"/>
        <dbReference type="ChEBI" id="CHEBI:74691"/>
    </reaction>
    <physiologicalReaction direction="left-to-right" evidence="21">
        <dbReference type="Rhea" id="RHEA:47237"/>
    </physiologicalReaction>
</comment>
<evidence type="ECO:0000259" key="24">
    <source>
        <dbReference type="Pfam" id="PF02770"/>
    </source>
</evidence>
<dbReference type="InterPro" id="IPR036250">
    <property type="entry name" value="AcylCo_DH-like_C"/>
</dbReference>
<evidence type="ECO:0000256" key="6">
    <source>
        <dbReference type="ARBA" id="ARBA00011738"/>
    </source>
</evidence>
<evidence type="ECO:0000313" key="26">
    <source>
        <dbReference type="EMBL" id="OQR95240.1"/>
    </source>
</evidence>
<dbReference type="GO" id="GO:0033539">
    <property type="term" value="P:fatty acid beta-oxidation using acyl-CoA dehydrogenase"/>
    <property type="evidence" value="ECO:0007669"/>
    <property type="project" value="TreeGrafter"/>
</dbReference>
<evidence type="ECO:0000256" key="21">
    <source>
        <dbReference type="ARBA" id="ARBA00049140"/>
    </source>
</evidence>
<comment type="pathway">
    <text evidence="4">Lipid metabolism; fatty acid beta-oxidation.</text>
</comment>
<comment type="subunit">
    <text evidence="6">Homodimer.</text>
</comment>
<keyword evidence="9" id="KW-0276">Fatty acid metabolism</keyword>
<dbReference type="GO" id="GO:0003995">
    <property type="term" value="F:acyl-CoA dehydrogenase activity"/>
    <property type="evidence" value="ECO:0007669"/>
    <property type="project" value="TreeGrafter"/>
</dbReference>
<feature type="domain" description="Acyl-CoA dehydrogenase/oxidase N-terminal" evidence="25">
    <location>
        <begin position="424"/>
        <end position="509"/>
    </location>
</feature>
<dbReference type="InterPro" id="IPR002575">
    <property type="entry name" value="Aminoglycoside_PTrfase"/>
</dbReference>
<name>A0A1V9ZBL8_ACHHY</name>
<evidence type="ECO:0000256" key="14">
    <source>
        <dbReference type="ARBA" id="ARBA00040622"/>
    </source>
</evidence>
<dbReference type="InterPro" id="IPR046373">
    <property type="entry name" value="Acyl-CoA_Oxase/DH_mid-dom_sf"/>
</dbReference>
<dbReference type="InterPro" id="IPR006091">
    <property type="entry name" value="Acyl-CoA_Oxase/DH_mid-dom"/>
</dbReference>
<evidence type="ECO:0000256" key="15">
    <source>
        <dbReference type="ARBA" id="ARBA00046026"/>
    </source>
</evidence>
<keyword evidence="13" id="KW-0576">Peroxisome</keyword>
<dbReference type="Pfam" id="PF02771">
    <property type="entry name" value="Acyl-CoA_dh_N"/>
    <property type="match status" value="1"/>
</dbReference>
<dbReference type="InterPro" id="IPR037069">
    <property type="entry name" value="AcylCoA_DH/ox_N_sf"/>
</dbReference>
<proteinExistence type="inferred from homology"/>
<dbReference type="GO" id="GO:0005777">
    <property type="term" value="C:peroxisome"/>
    <property type="evidence" value="ECO:0007669"/>
    <property type="project" value="UniProtKB-SubCell"/>
</dbReference>
<dbReference type="PANTHER" id="PTHR48083">
    <property type="entry name" value="MEDIUM-CHAIN SPECIFIC ACYL-COA DEHYDROGENASE, MITOCHONDRIAL-RELATED"/>
    <property type="match status" value="1"/>
</dbReference>
<comment type="catalytic activity">
    <reaction evidence="17">
        <text>docosanoyl-CoA + oxidized [electron-transfer flavoprotein] + H(+) = (2E)-docosenoyl-CoA + reduced [electron-transfer flavoprotein]</text>
        <dbReference type="Rhea" id="RHEA:47228"/>
        <dbReference type="Rhea" id="RHEA-COMP:10685"/>
        <dbReference type="Rhea" id="RHEA-COMP:10686"/>
        <dbReference type="ChEBI" id="CHEBI:15378"/>
        <dbReference type="ChEBI" id="CHEBI:57692"/>
        <dbReference type="ChEBI" id="CHEBI:58307"/>
        <dbReference type="ChEBI" id="CHEBI:65059"/>
        <dbReference type="ChEBI" id="CHEBI:74692"/>
    </reaction>
    <physiologicalReaction direction="left-to-right" evidence="17">
        <dbReference type="Rhea" id="RHEA:47229"/>
    </physiologicalReaction>
</comment>
<dbReference type="InterPro" id="IPR041726">
    <property type="entry name" value="ACAD10_11_N"/>
</dbReference>
<dbReference type="CDD" id="cd05154">
    <property type="entry name" value="ACAD10_11_N-like"/>
    <property type="match status" value="1"/>
</dbReference>
<evidence type="ECO:0000256" key="10">
    <source>
        <dbReference type="ARBA" id="ARBA00023002"/>
    </source>
</evidence>